<gene>
    <name evidence="6" type="ORF">A2777_04210</name>
</gene>
<dbReference type="PANTHER" id="PTHR36460:SF1">
    <property type="entry name" value="UPF0132 DOMAIN PROTEIN (AFU_ORTHOLOGUE AFUA_3G10255)"/>
    <property type="match status" value="1"/>
</dbReference>
<evidence type="ECO:0000256" key="2">
    <source>
        <dbReference type="ARBA" id="ARBA00022692"/>
    </source>
</evidence>
<feature type="transmembrane region" description="Helical" evidence="5">
    <location>
        <begin position="41"/>
        <end position="61"/>
    </location>
</feature>
<evidence type="ECO:0000256" key="1">
    <source>
        <dbReference type="ARBA" id="ARBA00004141"/>
    </source>
</evidence>
<dbReference type="AlphaFoldDB" id="A0A1F5Z3Y1"/>
<organism evidence="6 7">
    <name type="scientific">Candidatus Gottesmanbacteria bacterium RIFCSPHIGHO2_01_FULL_40_15</name>
    <dbReference type="NCBI Taxonomy" id="1798376"/>
    <lineage>
        <taxon>Bacteria</taxon>
        <taxon>Candidatus Gottesmaniibacteriota</taxon>
    </lineage>
</organism>
<dbReference type="EMBL" id="MFJF01000012">
    <property type="protein sequence ID" value="OGG07073.1"/>
    <property type="molecule type" value="Genomic_DNA"/>
</dbReference>
<dbReference type="Pfam" id="PF09685">
    <property type="entry name" value="MamF_MmsF"/>
    <property type="match status" value="1"/>
</dbReference>
<evidence type="ECO:0000256" key="3">
    <source>
        <dbReference type="ARBA" id="ARBA00022989"/>
    </source>
</evidence>
<comment type="caution">
    <text evidence="6">The sequence shown here is derived from an EMBL/GenBank/DDBJ whole genome shotgun (WGS) entry which is preliminary data.</text>
</comment>
<keyword evidence="2 5" id="KW-0812">Transmembrane</keyword>
<feature type="transmembrane region" description="Helical" evidence="5">
    <location>
        <begin position="12"/>
        <end position="29"/>
    </location>
</feature>
<dbReference type="InterPro" id="IPR019109">
    <property type="entry name" value="MamF_MmsF"/>
</dbReference>
<accession>A0A1F5Z3Y1</accession>
<evidence type="ECO:0000313" key="6">
    <source>
        <dbReference type="EMBL" id="OGG07073.1"/>
    </source>
</evidence>
<evidence type="ECO:0008006" key="8">
    <source>
        <dbReference type="Google" id="ProtNLM"/>
    </source>
</evidence>
<dbReference type="Proteomes" id="UP000177354">
    <property type="component" value="Unassembled WGS sequence"/>
</dbReference>
<comment type="subcellular location">
    <subcellularLocation>
        <location evidence="1">Membrane</location>
        <topology evidence="1">Multi-pass membrane protein</topology>
    </subcellularLocation>
</comment>
<feature type="transmembrane region" description="Helical" evidence="5">
    <location>
        <begin position="67"/>
        <end position="89"/>
    </location>
</feature>
<keyword evidence="3 5" id="KW-1133">Transmembrane helix</keyword>
<evidence type="ECO:0000256" key="4">
    <source>
        <dbReference type="ARBA" id="ARBA00023136"/>
    </source>
</evidence>
<evidence type="ECO:0000256" key="5">
    <source>
        <dbReference type="SAM" id="Phobius"/>
    </source>
</evidence>
<sequence length="114" mass="12695">MAEQNTSNEKMMGAVSYLLGPITGIIILLTEKNNANIRFHAMQSTLLFGAIFLFNIVLGIIPVLGWLVALVLSPLIGIVSLVLWLLLMWKAYNGEKFKLPYFGDLAEKQLAKMK</sequence>
<protein>
    <recommendedName>
        <fullName evidence="8">DUF4870 domain-containing protein</fullName>
    </recommendedName>
</protein>
<dbReference type="PANTHER" id="PTHR36460">
    <property type="entry name" value="UPF0132 DOMAIN PROTEIN (AFU_ORTHOLOGUE AFUA_3G10255)"/>
    <property type="match status" value="1"/>
</dbReference>
<dbReference type="GO" id="GO:0016020">
    <property type="term" value="C:membrane"/>
    <property type="evidence" value="ECO:0007669"/>
    <property type="project" value="UniProtKB-SubCell"/>
</dbReference>
<keyword evidence="4 5" id="KW-0472">Membrane</keyword>
<name>A0A1F5Z3Y1_9BACT</name>
<evidence type="ECO:0000313" key="7">
    <source>
        <dbReference type="Proteomes" id="UP000177354"/>
    </source>
</evidence>
<reference evidence="6 7" key="1">
    <citation type="journal article" date="2016" name="Nat. Commun.">
        <title>Thousands of microbial genomes shed light on interconnected biogeochemical processes in an aquifer system.</title>
        <authorList>
            <person name="Anantharaman K."/>
            <person name="Brown C.T."/>
            <person name="Hug L.A."/>
            <person name="Sharon I."/>
            <person name="Castelle C.J."/>
            <person name="Probst A.J."/>
            <person name="Thomas B.C."/>
            <person name="Singh A."/>
            <person name="Wilkins M.J."/>
            <person name="Karaoz U."/>
            <person name="Brodie E.L."/>
            <person name="Williams K.H."/>
            <person name="Hubbard S.S."/>
            <person name="Banfield J.F."/>
        </authorList>
    </citation>
    <scope>NUCLEOTIDE SEQUENCE [LARGE SCALE GENOMIC DNA]</scope>
</reference>
<proteinExistence type="predicted"/>